<dbReference type="EMBL" id="HBEP01010771">
    <property type="protein sequence ID" value="CAD8479279.1"/>
    <property type="molecule type" value="Transcribed_RNA"/>
</dbReference>
<feature type="region of interest" description="Disordered" evidence="1">
    <location>
        <begin position="158"/>
        <end position="217"/>
    </location>
</feature>
<sequence length="217" mass="23334">MFQSNSIGVSSHKNEYKAGVRVGNWVEELAGREAELAPPEAKDTLKAFMKAQEARQIALSSTFGQAARADPKKAVDGTMLFSHGPVFGGKFQASMAALHYTDPAQRAYGCESQDRVHKTFFFGNKHIDRVVPKIHPNPRFELMQAKAPMWDASRAMVRPGGNGTNTPMYNSTASGSWSQPAHAPRSAAGAPPEGVATSQARLSRPPAWATPSQGGRG</sequence>
<organism evidence="2">
    <name type="scientific">Phaeocystis antarctica</name>
    <dbReference type="NCBI Taxonomy" id="33657"/>
    <lineage>
        <taxon>Eukaryota</taxon>
        <taxon>Haptista</taxon>
        <taxon>Haptophyta</taxon>
        <taxon>Prymnesiophyceae</taxon>
        <taxon>Phaeocystales</taxon>
        <taxon>Phaeocystaceae</taxon>
        <taxon>Phaeocystis</taxon>
    </lineage>
</organism>
<accession>A0A7S0EDX3</accession>
<protein>
    <submittedName>
        <fullName evidence="2">Uncharacterized protein</fullName>
    </submittedName>
</protein>
<dbReference type="AlphaFoldDB" id="A0A7S0EDX3"/>
<evidence type="ECO:0000313" key="2">
    <source>
        <dbReference type="EMBL" id="CAD8479279.1"/>
    </source>
</evidence>
<proteinExistence type="predicted"/>
<gene>
    <name evidence="2" type="ORF">PANT1444_LOCUS6057</name>
</gene>
<feature type="compositionally biased region" description="Polar residues" evidence="1">
    <location>
        <begin position="164"/>
        <end position="179"/>
    </location>
</feature>
<name>A0A7S0EDX3_9EUKA</name>
<evidence type="ECO:0000256" key="1">
    <source>
        <dbReference type="SAM" id="MobiDB-lite"/>
    </source>
</evidence>
<reference evidence="2" key="1">
    <citation type="submission" date="2021-01" db="EMBL/GenBank/DDBJ databases">
        <authorList>
            <person name="Corre E."/>
            <person name="Pelletier E."/>
            <person name="Niang G."/>
            <person name="Scheremetjew M."/>
            <person name="Finn R."/>
            <person name="Kale V."/>
            <person name="Holt S."/>
            <person name="Cochrane G."/>
            <person name="Meng A."/>
            <person name="Brown T."/>
            <person name="Cohen L."/>
        </authorList>
    </citation>
    <scope>NUCLEOTIDE SEQUENCE</scope>
    <source>
        <strain evidence="2">CCMP1374</strain>
    </source>
</reference>